<accession>W2RZ99</accession>
<dbReference type="InParanoid" id="W2RZ99"/>
<feature type="compositionally biased region" description="Polar residues" evidence="3">
    <location>
        <begin position="313"/>
        <end position="337"/>
    </location>
</feature>
<dbReference type="OrthoDB" id="3366990at2759"/>
<proteinExistence type="predicted"/>
<organism evidence="5 6">
    <name type="scientific">Cyphellophora europaea (strain CBS 101466)</name>
    <name type="common">Phialophora europaea</name>
    <dbReference type="NCBI Taxonomy" id="1220924"/>
    <lineage>
        <taxon>Eukaryota</taxon>
        <taxon>Fungi</taxon>
        <taxon>Dikarya</taxon>
        <taxon>Ascomycota</taxon>
        <taxon>Pezizomycotina</taxon>
        <taxon>Eurotiomycetes</taxon>
        <taxon>Chaetothyriomycetidae</taxon>
        <taxon>Chaetothyriales</taxon>
        <taxon>Cyphellophoraceae</taxon>
        <taxon>Cyphellophora</taxon>
    </lineage>
</organism>
<dbReference type="STRING" id="1220924.W2RZ99"/>
<evidence type="ECO:0000256" key="1">
    <source>
        <dbReference type="ARBA" id="ARBA00023125"/>
    </source>
</evidence>
<keyword evidence="2" id="KW-0539">Nucleus</keyword>
<evidence type="ECO:0000313" key="5">
    <source>
        <dbReference type="EMBL" id="ETN41821.1"/>
    </source>
</evidence>
<keyword evidence="1" id="KW-0238">DNA-binding</keyword>
<keyword evidence="6" id="KW-1185">Reference proteome</keyword>
<reference evidence="5 6" key="1">
    <citation type="submission" date="2013-03" db="EMBL/GenBank/DDBJ databases">
        <title>The Genome Sequence of Phialophora europaea CBS 101466.</title>
        <authorList>
            <consortium name="The Broad Institute Genomics Platform"/>
            <person name="Cuomo C."/>
            <person name="de Hoog S."/>
            <person name="Gorbushina A."/>
            <person name="Walker B."/>
            <person name="Young S.K."/>
            <person name="Zeng Q."/>
            <person name="Gargeya S."/>
            <person name="Fitzgerald M."/>
            <person name="Haas B."/>
            <person name="Abouelleil A."/>
            <person name="Allen A.W."/>
            <person name="Alvarado L."/>
            <person name="Arachchi H.M."/>
            <person name="Berlin A.M."/>
            <person name="Chapman S.B."/>
            <person name="Gainer-Dewar J."/>
            <person name="Goldberg J."/>
            <person name="Griggs A."/>
            <person name="Gujja S."/>
            <person name="Hansen M."/>
            <person name="Howarth C."/>
            <person name="Imamovic A."/>
            <person name="Ireland A."/>
            <person name="Larimer J."/>
            <person name="McCowan C."/>
            <person name="Murphy C."/>
            <person name="Pearson M."/>
            <person name="Poon T.W."/>
            <person name="Priest M."/>
            <person name="Roberts A."/>
            <person name="Saif S."/>
            <person name="Shea T."/>
            <person name="Sisk P."/>
            <person name="Sykes S."/>
            <person name="Wortman J."/>
            <person name="Nusbaum C."/>
            <person name="Birren B."/>
        </authorList>
    </citation>
    <scope>NUCLEOTIDE SEQUENCE [LARGE SCALE GENOMIC DNA]</scope>
    <source>
        <strain evidence="5 6">CBS 101466</strain>
    </source>
</reference>
<feature type="compositionally biased region" description="Pro residues" evidence="3">
    <location>
        <begin position="295"/>
        <end position="305"/>
    </location>
</feature>
<protein>
    <recommendedName>
        <fullName evidence="4">Telomere repeat-binding factor dimerisation domain-containing protein</fullName>
    </recommendedName>
</protein>
<dbReference type="InterPro" id="IPR052833">
    <property type="entry name" value="Telomeric_DNA-bd_trans-reg"/>
</dbReference>
<evidence type="ECO:0000313" key="6">
    <source>
        <dbReference type="Proteomes" id="UP000030752"/>
    </source>
</evidence>
<dbReference type="GO" id="GO:0003691">
    <property type="term" value="F:double-stranded telomeric DNA binding"/>
    <property type="evidence" value="ECO:0007669"/>
    <property type="project" value="TreeGrafter"/>
</dbReference>
<dbReference type="GeneID" id="19971097"/>
<dbReference type="Pfam" id="PF08558">
    <property type="entry name" value="TRF"/>
    <property type="match status" value="1"/>
</dbReference>
<feature type="compositionally biased region" description="Basic and acidic residues" evidence="3">
    <location>
        <begin position="382"/>
        <end position="406"/>
    </location>
</feature>
<dbReference type="AlphaFoldDB" id="W2RZ99"/>
<gene>
    <name evidence="5" type="ORF">HMPREF1541_03758</name>
</gene>
<dbReference type="GO" id="GO:0042803">
    <property type="term" value="F:protein homodimerization activity"/>
    <property type="evidence" value="ECO:0007669"/>
    <property type="project" value="InterPro"/>
</dbReference>
<evidence type="ECO:0000256" key="3">
    <source>
        <dbReference type="SAM" id="MobiDB-lite"/>
    </source>
</evidence>
<feature type="region of interest" description="Disordered" evidence="3">
    <location>
        <begin position="294"/>
        <end position="408"/>
    </location>
</feature>
<dbReference type="PANTHER" id="PTHR47807">
    <property type="entry name" value="PROTEIN TBF1"/>
    <property type="match status" value="1"/>
</dbReference>
<feature type="domain" description="Telomere repeat-binding factor dimerisation" evidence="4">
    <location>
        <begin position="6"/>
        <end position="209"/>
    </location>
</feature>
<dbReference type="EMBL" id="KB822719">
    <property type="protein sequence ID" value="ETN41821.1"/>
    <property type="molecule type" value="Genomic_DNA"/>
</dbReference>
<dbReference type="RefSeq" id="XP_008716330.1">
    <property type="nucleotide sequence ID" value="XM_008718108.1"/>
</dbReference>
<dbReference type="GO" id="GO:0010833">
    <property type="term" value="P:telomere maintenance via telomere lengthening"/>
    <property type="evidence" value="ECO:0007669"/>
    <property type="project" value="TreeGrafter"/>
</dbReference>
<name>W2RZ99_CYPE1</name>
<dbReference type="eggNOG" id="ENOG502QRT9">
    <property type="taxonomic scope" value="Eukaryota"/>
</dbReference>
<evidence type="ECO:0000259" key="4">
    <source>
        <dbReference type="Pfam" id="PF08558"/>
    </source>
</evidence>
<dbReference type="VEuPathDB" id="FungiDB:HMPREF1541_03758"/>
<dbReference type="InterPro" id="IPR013867">
    <property type="entry name" value="Telomere_rpt-bd_fac_dimer_dom"/>
</dbReference>
<evidence type="ECO:0000256" key="2">
    <source>
        <dbReference type="ARBA" id="ARBA00023242"/>
    </source>
</evidence>
<feature type="compositionally biased region" description="Basic and acidic residues" evidence="3">
    <location>
        <begin position="355"/>
        <end position="367"/>
    </location>
</feature>
<feature type="region of interest" description="Disordered" evidence="3">
    <location>
        <begin position="211"/>
        <end position="252"/>
    </location>
</feature>
<sequence>MPVLDALSLDADLRLLASGQQPSSPAPAEYQRLRTLFDPVRNIYVSGFPFLIADHLMLKDASQVAVIRKANQAMFCSAVFAGGIGQLALDQAFLDVFVPMNDQLQQTQSCIWLELKTQGFMTAMRLKAAPPNQVMSDLFPQGTEHRLLARHPANKSLTMSEQDFMSRFEARRKTLYDHVARNTLPDLDQKFRYEELAREVTNFLIKTYGTARSPAPPNGIATAPEASQPQGYAQAQTQSSTPANTSLPLPQLPASIDSLPSFDSGDFFQLAARAAEIALRGTVSPVIGTAKPVVQPSPIPAPQPRPNAAAQLGYQQQAPPQNGIQGTPNPPVSTANTYPAPGRTPLPTEQPKSGTTERIDQPPESGRHPQAGGVVKDAGSAENRDIKVERTAHNESMEEPSMDRHTSPVVASAVPAGSVGDDFEAMIAQAAEAASAT</sequence>
<dbReference type="Proteomes" id="UP000030752">
    <property type="component" value="Unassembled WGS sequence"/>
</dbReference>
<dbReference type="HOGENOM" id="CLU_627019_0_0_1"/>
<feature type="compositionally biased region" description="Polar residues" evidence="3">
    <location>
        <begin position="225"/>
        <end position="248"/>
    </location>
</feature>
<dbReference type="PANTHER" id="PTHR47807:SF1">
    <property type="entry name" value="PROTEIN TBF1"/>
    <property type="match status" value="1"/>
</dbReference>